<evidence type="ECO:0000256" key="3">
    <source>
        <dbReference type="ARBA" id="ARBA00022475"/>
    </source>
</evidence>
<dbReference type="Gene3D" id="3.40.50.1820">
    <property type="entry name" value="alpha/beta hydrolase"/>
    <property type="match status" value="1"/>
</dbReference>
<dbReference type="InterPro" id="IPR029058">
    <property type="entry name" value="AB_hydrolase_fold"/>
</dbReference>
<dbReference type="InterPro" id="IPR052214">
    <property type="entry name" value="DAG_Lipase-Related"/>
</dbReference>
<dbReference type="PANTHER" id="PTHR45792">
    <property type="entry name" value="DIACYLGLYCEROL LIPASE HOMOLOG-RELATED"/>
    <property type="match status" value="1"/>
</dbReference>
<dbReference type="EMBL" id="JAFFHC010000002">
    <property type="protein sequence ID" value="KAK4680556.1"/>
    <property type="molecule type" value="Genomic_DNA"/>
</dbReference>
<dbReference type="CDD" id="cd00519">
    <property type="entry name" value="Lipase_3"/>
    <property type="match status" value="1"/>
</dbReference>
<comment type="cofactor">
    <cofactor evidence="1">
        <name>Ca(2+)</name>
        <dbReference type="ChEBI" id="CHEBI:29108"/>
    </cofactor>
</comment>
<comment type="subcellular location">
    <subcellularLocation>
        <location evidence="2">Cell membrane</location>
        <topology evidence="2">Multi-pass membrane protein</topology>
    </subcellularLocation>
</comment>
<dbReference type="Pfam" id="PF01764">
    <property type="entry name" value="Lipase_3"/>
    <property type="match status" value="1"/>
</dbReference>
<keyword evidence="11" id="KW-0443">Lipid metabolism</keyword>
<name>A0ABR0IL30_9PEZI</name>
<evidence type="ECO:0000256" key="14">
    <source>
        <dbReference type="ARBA" id="ARBA00026104"/>
    </source>
</evidence>
<keyword evidence="3" id="KW-1003">Cell membrane</keyword>
<keyword evidence="4" id="KW-0597">Phosphoprotein</keyword>
<evidence type="ECO:0000256" key="4">
    <source>
        <dbReference type="ARBA" id="ARBA00022553"/>
    </source>
</evidence>
<feature type="domain" description="Fungal lipase-type" evidence="15">
    <location>
        <begin position="166"/>
        <end position="313"/>
    </location>
</feature>
<evidence type="ECO:0000256" key="7">
    <source>
        <dbReference type="ARBA" id="ARBA00022801"/>
    </source>
</evidence>
<evidence type="ECO:0000256" key="11">
    <source>
        <dbReference type="ARBA" id="ARBA00023098"/>
    </source>
</evidence>
<dbReference type="GeneID" id="87965922"/>
<evidence type="ECO:0000256" key="10">
    <source>
        <dbReference type="ARBA" id="ARBA00022989"/>
    </source>
</evidence>
<keyword evidence="9" id="KW-0442">Lipid degradation</keyword>
<reference evidence="16 17" key="1">
    <citation type="journal article" date="2023" name="bioRxiv">
        <title>High-quality genome assemblies of four members of thePodospora anserinaspecies complex.</title>
        <authorList>
            <person name="Ament-Velasquez S.L."/>
            <person name="Vogan A.A."/>
            <person name="Wallerman O."/>
            <person name="Hartmann F."/>
            <person name="Gautier V."/>
            <person name="Silar P."/>
            <person name="Giraud T."/>
            <person name="Johannesson H."/>
        </authorList>
    </citation>
    <scope>NUCLEOTIDE SEQUENCE [LARGE SCALE GENOMIC DNA]</scope>
    <source>
        <strain evidence="16 17">CBS 124.78</strain>
    </source>
</reference>
<dbReference type="EC" id="3.1.1.116" evidence="14"/>
<protein>
    <recommendedName>
        <fullName evidence="14">sn-1-specific diacylglycerol lipase</fullName>
        <ecNumber evidence="14">3.1.1.116</ecNumber>
    </recommendedName>
</protein>
<organism evidence="16 17">
    <name type="scientific">Podospora pseudoanserina</name>
    <dbReference type="NCBI Taxonomy" id="2609844"/>
    <lineage>
        <taxon>Eukaryota</taxon>
        <taxon>Fungi</taxon>
        <taxon>Dikarya</taxon>
        <taxon>Ascomycota</taxon>
        <taxon>Pezizomycotina</taxon>
        <taxon>Sordariomycetes</taxon>
        <taxon>Sordariomycetidae</taxon>
        <taxon>Sordariales</taxon>
        <taxon>Podosporaceae</taxon>
        <taxon>Podospora</taxon>
    </lineage>
</organism>
<dbReference type="RefSeq" id="XP_062804026.1">
    <property type="nucleotide sequence ID" value="XM_062945057.1"/>
</dbReference>
<sequence length="454" mass="49290">MAWIRKALPRRTIQASAKSTVTASASTSDCNLASVQASVAACAAVADLTAGLDFVFDRLGDEGDPGDELQYHLDQLCQQAERYTNSSLQDNAGEEWSCSPGTGELIRAACQCAVMVYDQTQPMGVKGFDIEPVLHRSPSSMGTVKAYSMWKIPFTPIPGWSGKTLVVSIRGTATVMDHMVNMNGKPKDASTLFKILSKGQRVNVQSHAGFLGCAQDMIPTVTADIRQQLLADEKIRNIVFTGHSAGGAVASLVFLHFLFQQSPDPWISNCKPSLITFGSPPVTSISLTDICKDSSSIGVLLSIVNEYDMISRADGPYLQSVVDLYRSRHGLPPVFNSSAATAERDSKSWPLRLPTFHLLGDIVVLKLHLVDLPSVQGDDALSQASTIVVTTLKAVKVSPKEFAKLLFCDISTHRRKAYIERMEMLATQFWDNSSSLNTGLGELVLGTSILKFRN</sequence>
<dbReference type="PANTHER" id="PTHR45792:SF8">
    <property type="entry name" value="DIACYLGLYCEROL LIPASE-ALPHA"/>
    <property type="match status" value="1"/>
</dbReference>
<keyword evidence="10" id="KW-1133">Transmembrane helix</keyword>
<accession>A0ABR0IL30</accession>
<keyword evidence="7" id="KW-0378">Hydrolase</keyword>
<proteinExistence type="predicted"/>
<keyword evidence="5" id="KW-0812">Transmembrane</keyword>
<comment type="caution">
    <text evidence="16">The sequence shown here is derived from an EMBL/GenBank/DDBJ whole genome shotgun (WGS) entry which is preliminary data.</text>
</comment>
<gene>
    <name evidence="16" type="ORF">QC764_213520</name>
</gene>
<evidence type="ECO:0000256" key="9">
    <source>
        <dbReference type="ARBA" id="ARBA00022963"/>
    </source>
</evidence>
<evidence type="ECO:0000256" key="2">
    <source>
        <dbReference type="ARBA" id="ARBA00004651"/>
    </source>
</evidence>
<evidence type="ECO:0000256" key="12">
    <source>
        <dbReference type="ARBA" id="ARBA00023136"/>
    </source>
</evidence>
<evidence type="ECO:0000313" key="17">
    <source>
        <dbReference type="Proteomes" id="UP001323617"/>
    </source>
</evidence>
<keyword evidence="12" id="KW-0472">Membrane</keyword>
<comment type="catalytic activity">
    <reaction evidence="13">
        <text>a 1,2-diacyl-sn-glycerol + H2O = a 2-acylglycerol + a fatty acid + H(+)</text>
        <dbReference type="Rhea" id="RHEA:33275"/>
        <dbReference type="ChEBI" id="CHEBI:15377"/>
        <dbReference type="ChEBI" id="CHEBI:15378"/>
        <dbReference type="ChEBI" id="CHEBI:17389"/>
        <dbReference type="ChEBI" id="CHEBI:17815"/>
        <dbReference type="ChEBI" id="CHEBI:28868"/>
        <dbReference type="EC" id="3.1.1.116"/>
    </reaction>
    <physiologicalReaction direction="left-to-right" evidence="13">
        <dbReference type="Rhea" id="RHEA:33276"/>
    </physiologicalReaction>
</comment>
<keyword evidence="8" id="KW-0106">Calcium</keyword>
<keyword evidence="17" id="KW-1185">Reference proteome</keyword>
<dbReference type="SUPFAM" id="SSF53474">
    <property type="entry name" value="alpha/beta-Hydrolases"/>
    <property type="match status" value="1"/>
</dbReference>
<evidence type="ECO:0000256" key="5">
    <source>
        <dbReference type="ARBA" id="ARBA00022692"/>
    </source>
</evidence>
<dbReference type="Proteomes" id="UP001323617">
    <property type="component" value="Unassembled WGS sequence"/>
</dbReference>
<evidence type="ECO:0000313" key="16">
    <source>
        <dbReference type="EMBL" id="KAK4680556.1"/>
    </source>
</evidence>
<keyword evidence="6" id="KW-0479">Metal-binding</keyword>
<evidence type="ECO:0000256" key="8">
    <source>
        <dbReference type="ARBA" id="ARBA00022837"/>
    </source>
</evidence>
<evidence type="ECO:0000256" key="1">
    <source>
        <dbReference type="ARBA" id="ARBA00001913"/>
    </source>
</evidence>
<evidence type="ECO:0000256" key="13">
    <source>
        <dbReference type="ARBA" id="ARBA00024531"/>
    </source>
</evidence>
<evidence type="ECO:0000259" key="15">
    <source>
        <dbReference type="Pfam" id="PF01764"/>
    </source>
</evidence>
<evidence type="ECO:0000256" key="6">
    <source>
        <dbReference type="ARBA" id="ARBA00022723"/>
    </source>
</evidence>
<dbReference type="InterPro" id="IPR002921">
    <property type="entry name" value="Fungal_lipase-type"/>
</dbReference>